<dbReference type="Proteomes" id="UP000005713">
    <property type="component" value="Unassembled WGS sequence"/>
</dbReference>
<dbReference type="PANTHER" id="PTHR33164">
    <property type="entry name" value="TRANSCRIPTIONAL REGULATOR, MARR FAMILY"/>
    <property type="match status" value="1"/>
</dbReference>
<accession>A3K7U0</accession>
<dbReference type="OrthoDB" id="7559832at2"/>
<protein>
    <submittedName>
        <fullName evidence="2">Transcriptional regulatory protein</fullName>
    </submittedName>
</protein>
<dbReference type="PROSITE" id="PS50995">
    <property type="entry name" value="HTH_MARR_2"/>
    <property type="match status" value="1"/>
</dbReference>
<dbReference type="Gene3D" id="1.10.10.10">
    <property type="entry name" value="Winged helix-like DNA-binding domain superfamily/Winged helix DNA-binding domain"/>
    <property type="match status" value="1"/>
</dbReference>
<dbReference type="InterPro" id="IPR000835">
    <property type="entry name" value="HTH_MarR-typ"/>
</dbReference>
<organism evidence="2 3">
    <name type="scientific">Sagittula stellata (strain ATCC 700073 / DSM 11524 / E-37)</name>
    <dbReference type="NCBI Taxonomy" id="388399"/>
    <lineage>
        <taxon>Bacteria</taxon>
        <taxon>Pseudomonadati</taxon>
        <taxon>Pseudomonadota</taxon>
        <taxon>Alphaproteobacteria</taxon>
        <taxon>Rhodobacterales</taxon>
        <taxon>Roseobacteraceae</taxon>
        <taxon>Sagittula</taxon>
    </lineage>
</organism>
<reference evidence="2 3" key="1">
    <citation type="submission" date="2006-06" db="EMBL/GenBank/DDBJ databases">
        <authorList>
            <person name="Moran M.A."/>
            <person name="Ferriera S."/>
            <person name="Johnson J."/>
            <person name="Kravitz S."/>
            <person name="Beeson K."/>
            <person name="Sutton G."/>
            <person name="Rogers Y.-H."/>
            <person name="Friedman R."/>
            <person name="Frazier M."/>
            <person name="Venter J.C."/>
        </authorList>
    </citation>
    <scope>NUCLEOTIDE SEQUENCE [LARGE SCALE GENOMIC DNA]</scope>
    <source>
        <strain evidence="2 3">E-37</strain>
    </source>
</reference>
<dbReference type="SUPFAM" id="SSF46785">
    <property type="entry name" value="Winged helix' DNA-binding domain"/>
    <property type="match status" value="1"/>
</dbReference>
<comment type="caution">
    <text evidence="2">The sequence shown here is derived from an EMBL/GenBank/DDBJ whole genome shotgun (WGS) entry which is preliminary data.</text>
</comment>
<dbReference type="InterPro" id="IPR039422">
    <property type="entry name" value="MarR/SlyA-like"/>
</dbReference>
<feature type="domain" description="HTH marR-type" evidence="1">
    <location>
        <begin position="15"/>
        <end position="151"/>
    </location>
</feature>
<name>A3K7U0_SAGS3</name>
<dbReference type="Pfam" id="PF12802">
    <property type="entry name" value="MarR_2"/>
    <property type="match status" value="1"/>
</dbReference>
<dbReference type="InterPro" id="IPR036390">
    <property type="entry name" value="WH_DNA-bd_sf"/>
</dbReference>
<evidence type="ECO:0000313" key="3">
    <source>
        <dbReference type="Proteomes" id="UP000005713"/>
    </source>
</evidence>
<dbReference type="PANTHER" id="PTHR33164:SF57">
    <property type="entry name" value="MARR-FAMILY TRANSCRIPTIONAL REGULATOR"/>
    <property type="match status" value="1"/>
</dbReference>
<dbReference type="GO" id="GO:0006950">
    <property type="term" value="P:response to stress"/>
    <property type="evidence" value="ECO:0007669"/>
    <property type="project" value="TreeGrafter"/>
</dbReference>
<gene>
    <name evidence="2" type="ORF">SSE37_02455</name>
</gene>
<dbReference type="AlphaFoldDB" id="A3K7U0"/>
<keyword evidence="3" id="KW-1185">Reference proteome</keyword>
<proteinExistence type="predicted"/>
<dbReference type="RefSeq" id="WP_005861885.1">
    <property type="nucleotide sequence ID" value="NZ_AAYA01000013.1"/>
</dbReference>
<evidence type="ECO:0000259" key="1">
    <source>
        <dbReference type="PROSITE" id="PS50995"/>
    </source>
</evidence>
<dbReference type="InterPro" id="IPR036388">
    <property type="entry name" value="WH-like_DNA-bd_sf"/>
</dbReference>
<dbReference type="eggNOG" id="COG1846">
    <property type="taxonomic scope" value="Bacteria"/>
</dbReference>
<evidence type="ECO:0000313" key="2">
    <source>
        <dbReference type="EMBL" id="EBA06712.1"/>
    </source>
</evidence>
<dbReference type="SMART" id="SM00347">
    <property type="entry name" value="HTH_MARR"/>
    <property type="match status" value="1"/>
</dbReference>
<sequence>MTDNPVSSEVTFKSAQQLSRYLPYLMTRLVHRWHVKQDADLKDIGIQGATMRIMSCLAAYKKLTVNEVSVLSVTEQSTVSRLVEQLVTQGLAQREIDPADQRVRRVSLTAKGRKKLKETVPVVSRNYQHMIEGIDPADLEVCVRVLQAMLKKIRVHDL</sequence>
<dbReference type="EMBL" id="AAYA01000013">
    <property type="protein sequence ID" value="EBA06712.1"/>
    <property type="molecule type" value="Genomic_DNA"/>
</dbReference>
<dbReference type="GO" id="GO:0003700">
    <property type="term" value="F:DNA-binding transcription factor activity"/>
    <property type="evidence" value="ECO:0007669"/>
    <property type="project" value="InterPro"/>
</dbReference>